<evidence type="ECO:0000313" key="3">
    <source>
        <dbReference type="Proteomes" id="UP001519460"/>
    </source>
</evidence>
<protein>
    <submittedName>
        <fullName evidence="2">Uncharacterized protein</fullName>
    </submittedName>
</protein>
<organism evidence="2 3">
    <name type="scientific">Batillaria attramentaria</name>
    <dbReference type="NCBI Taxonomy" id="370345"/>
    <lineage>
        <taxon>Eukaryota</taxon>
        <taxon>Metazoa</taxon>
        <taxon>Spiralia</taxon>
        <taxon>Lophotrochozoa</taxon>
        <taxon>Mollusca</taxon>
        <taxon>Gastropoda</taxon>
        <taxon>Caenogastropoda</taxon>
        <taxon>Sorbeoconcha</taxon>
        <taxon>Cerithioidea</taxon>
        <taxon>Batillariidae</taxon>
        <taxon>Batillaria</taxon>
    </lineage>
</organism>
<proteinExistence type="predicted"/>
<name>A0ABD0KKL3_9CAEN</name>
<keyword evidence="3" id="KW-1185">Reference proteome</keyword>
<feature type="compositionally biased region" description="Basic and acidic residues" evidence="1">
    <location>
        <begin position="222"/>
        <end position="241"/>
    </location>
</feature>
<gene>
    <name evidence="2" type="ORF">BaRGS_00021238</name>
</gene>
<evidence type="ECO:0000256" key="1">
    <source>
        <dbReference type="SAM" id="MobiDB-lite"/>
    </source>
</evidence>
<feature type="region of interest" description="Disordered" evidence="1">
    <location>
        <begin position="221"/>
        <end position="241"/>
    </location>
</feature>
<dbReference type="EMBL" id="JACVVK020000163">
    <property type="protein sequence ID" value="KAK7487536.1"/>
    <property type="molecule type" value="Genomic_DNA"/>
</dbReference>
<accession>A0ABD0KKL3</accession>
<comment type="caution">
    <text evidence="2">The sequence shown here is derived from an EMBL/GenBank/DDBJ whole genome shotgun (WGS) entry which is preliminary data.</text>
</comment>
<feature type="compositionally biased region" description="Basic and acidic residues" evidence="1">
    <location>
        <begin position="94"/>
        <end position="109"/>
    </location>
</feature>
<reference evidence="2 3" key="1">
    <citation type="journal article" date="2023" name="Sci. Data">
        <title>Genome assembly of the Korean intertidal mud-creeper Batillaria attramentaria.</title>
        <authorList>
            <person name="Patra A.K."/>
            <person name="Ho P.T."/>
            <person name="Jun S."/>
            <person name="Lee S.J."/>
            <person name="Kim Y."/>
            <person name="Won Y.J."/>
        </authorList>
    </citation>
    <scope>NUCLEOTIDE SEQUENCE [LARGE SCALE GENOMIC DNA]</scope>
    <source>
        <strain evidence="2">Wonlab-2016</strain>
    </source>
</reference>
<dbReference type="Proteomes" id="UP001519460">
    <property type="component" value="Unassembled WGS sequence"/>
</dbReference>
<dbReference type="AlphaFoldDB" id="A0ABD0KKL3"/>
<sequence length="241" mass="27315">MKTLPETTSTTTSASAAMETDVNLSHTIDDDITFERVRHMPRRTQFVSTHRKLSWQHDKAVKQFERDQRISNTEMTRAKTAMAEKFTRLQDAKRQLQMQKDGDKGDGRRNSAPCLPDSDRYDQKEAAKSKAATTFHQSRSVASFADMVTLEVPEEREQSSSEEQKNVRTVMVASMPRAATQDSIRRATIAEGATKNSSLPPSLMRRLSQFMESTAVPLNSRKVTEKAVKPRYSQDEKELEA</sequence>
<feature type="region of interest" description="Disordered" evidence="1">
    <location>
        <begin position="94"/>
        <end position="122"/>
    </location>
</feature>
<evidence type="ECO:0000313" key="2">
    <source>
        <dbReference type="EMBL" id="KAK7487536.1"/>
    </source>
</evidence>